<dbReference type="RefSeq" id="XP_009012485.1">
    <property type="nucleotide sequence ID" value="XM_009014237.1"/>
</dbReference>
<feature type="region of interest" description="Disordered" evidence="1">
    <location>
        <begin position="75"/>
        <end position="105"/>
    </location>
</feature>
<dbReference type="AlphaFoldDB" id="T1F0I1"/>
<dbReference type="EMBL" id="AMQM01002956">
    <property type="status" value="NOT_ANNOTATED_CDS"/>
    <property type="molecule type" value="Genomic_DNA"/>
</dbReference>
<organism evidence="3 4">
    <name type="scientific">Helobdella robusta</name>
    <name type="common">Californian leech</name>
    <dbReference type="NCBI Taxonomy" id="6412"/>
    <lineage>
        <taxon>Eukaryota</taxon>
        <taxon>Metazoa</taxon>
        <taxon>Spiralia</taxon>
        <taxon>Lophotrochozoa</taxon>
        <taxon>Annelida</taxon>
        <taxon>Clitellata</taxon>
        <taxon>Hirudinea</taxon>
        <taxon>Rhynchobdellida</taxon>
        <taxon>Glossiphoniidae</taxon>
        <taxon>Helobdella</taxon>
    </lineage>
</organism>
<sequence length="137" mass="16089">MSCHWLCTEHLSILIMLRASDYKYGKPECSARQSKNALTLVMAMESGVRQGLAYSRDHQGDQSLDHNNYQSHDHYNCLSHDHHNDHSHDHHNNQSRDHQGDQSLDHNNYQSRLISSLMINLLQRFAYEKIFEIFLQK</sequence>
<dbReference type="HOGENOM" id="CLU_1867299_0_0_1"/>
<reference evidence="2 4" key="2">
    <citation type="journal article" date="2013" name="Nature">
        <title>Insights into bilaterian evolution from three spiralian genomes.</title>
        <authorList>
            <person name="Simakov O."/>
            <person name="Marletaz F."/>
            <person name="Cho S.J."/>
            <person name="Edsinger-Gonzales E."/>
            <person name="Havlak P."/>
            <person name="Hellsten U."/>
            <person name="Kuo D.H."/>
            <person name="Larsson T."/>
            <person name="Lv J."/>
            <person name="Arendt D."/>
            <person name="Savage R."/>
            <person name="Osoegawa K."/>
            <person name="de Jong P."/>
            <person name="Grimwood J."/>
            <person name="Chapman J.A."/>
            <person name="Shapiro H."/>
            <person name="Aerts A."/>
            <person name="Otillar R.P."/>
            <person name="Terry A.Y."/>
            <person name="Boore J.L."/>
            <person name="Grigoriev I.V."/>
            <person name="Lindberg D.R."/>
            <person name="Seaver E.C."/>
            <person name="Weisblat D.A."/>
            <person name="Putnam N.H."/>
            <person name="Rokhsar D.S."/>
        </authorList>
    </citation>
    <scope>NUCLEOTIDE SEQUENCE</scope>
</reference>
<evidence type="ECO:0000313" key="4">
    <source>
        <dbReference type="Proteomes" id="UP000015101"/>
    </source>
</evidence>
<dbReference type="GeneID" id="20202331"/>
<evidence type="ECO:0000313" key="2">
    <source>
        <dbReference type="EMBL" id="ESO09392.1"/>
    </source>
</evidence>
<evidence type="ECO:0000256" key="1">
    <source>
        <dbReference type="SAM" id="MobiDB-lite"/>
    </source>
</evidence>
<keyword evidence="4" id="KW-1185">Reference proteome</keyword>
<feature type="compositionally biased region" description="Basic and acidic residues" evidence="1">
    <location>
        <begin position="75"/>
        <end position="104"/>
    </location>
</feature>
<dbReference type="EnsemblMetazoa" id="HelroT168374">
    <property type="protein sequence ID" value="HelroP168374"/>
    <property type="gene ID" value="HelroG168374"/>
</dbReference>
<dbReference type="EMBL" id="KB095959">
    <property type="protein sequence ID" value="ESO09392.1"/>
    <property type="molecule type" value="Genomic_DNA"/>
</dbReference>
<dbReference type="KEGG" id="hro:HELRODRAFT_168374"/>
<protein>
    <submittedName>
        <fullName evidence="2 3">Uncharacterized protein</fullName>
    </submittedName>
</protein>
<dbReference type="CTD" id="20202331"/>
<dbReference type="Proteomes" id="UP000015101">
    <property type="component" value="Unassembled WGS sequence"/>
</dbReference>
<dbReference type="InParanoid" id="T1F0I1"/>
<evidence type="ECO:0000313" key="3">
    <source>
        <dbReference type="EnsemblMetazoa" id="HelroP168374"/>
    </source>
</evidence>
<proteinExistence type="predicted"/>
<reference evidence="3" key="3">
    <citation type="submission" date="2015-06" db="UniProtKB">
        <authorList>
            <consortium name="EnsemblMetazoa"/>
        </authorList>
    </citation>
    <scope>IDENTIFICATION</scope>
</reference>
<reference evidence="4" key="1">
    <citation type="submission" date="2012-12" db="EMBL/GenBank/DDBJ databases">
        <authorList>
            <person name="Hellsten U."/>
            <person name="Grimwood J."/>
            <person name="Chapman J.A."/>
            <person name="Shapiro H."/>
            <person name="Aerts A."/>
            <person name="Otillar R.P."/>
            <person name="Terry A.Y."/>
            <person name="Boore J.L."/>
            <person name="Simakov O."/>
            <person name="Marletaz F."/>
            <person name="Cho S.-J."/>
            <person name="Edsinger-Gonzales E."/>
            <person name="Havlak P."/>
            <person name="Kuo D.-H."/>
            <person name="Larsson T."/>
            <person name="Lv J."/>
            <person name="Arendt D."/>
            <person name="Savage R."/>
            <person name="Osoegawa K."/>
            <person name="de Jong P."/>
            <person name="Lindberg D.R."/>
            <person name="Seaver E.C."/>
            <person name="Weisblat D.A."/>
            <person name="Putnam N.H."/>
            <person name="Grigoriev I.V."/>
            <person name="Rokhsar D.S."/>
        </authorList>
    </citation>
    <scope>NUCLEOTIDE SEQUENCE</scope>
</reference>
<name>T1F0I1_HELRO</name>
<accession>T1F0I1</accession>
<gene>
    <name evidence="3" type="primary">20202331</name>
    <name evidence="2" type="ORF">HELRODRAFT_168374</name>
</gene>